<proteinExistence type="predicted"/>
<reference evidence="1" key="1">
    <citation type="submission" date="2022-04" db="EMBL/GenBank/DDBJ databases">
        <title>Complete genome sequence of a cyanobacterium, Nostoc sp. SO-36, isolated in Antarctica.</title>
        <authorList>
            <person name="Kanesaki Y."/>
            <person name="Effendi D."/>
            <person name="Sakamoto T."/>
            <person name="Ohtani S."/>
            <person name="Awai K."/>
        </authorList>
    </citation>
    <scope>NUCLEOTIDE SEQUENCE</scope>
    <source>
        <strain evidence="1">SO-36</strain>
        <plasmid evidence="1">pANSO36B</plasmid>
    </source>
</reference>
<keyword evidence="1" id="KW-0614">Plasmid</keyword>
<geneLocation type="plasmid" evidence="1 2">
    <name>pANSO36B</name>
</geneLocation>
<keyword evidence="2" id="KW-1185">Reference proteome</keyword>
<dbReference type="Proteomes" id="UP001055453">
    <property type="component" value="Plasmid pANSO36B"/>
</dbReference>
<sequence length="135" mass="15050">MTTQLTPAEIQEIQQILKDYTPAQAAFATLEKYNGRLDTSFDELWQEKTGIEVYGNKSLWESTLKILREELCGDDGFRSQFQEYTKNPASAPLLTGLIVSVTTLSGLPLDPAIATVIVLYLIKVGLKIFCEYTAP</sequence>
<evidence type="ECO:0000313" key="2">
    <source>
        <dbReference type="Proteomes" id="UP001055453"/>
    </source>
</evidence>
<accession>A0ABM7ZC67</accession>
<dbReference type="EMBL" id="AP025734">
    <property type="protein sequence ID" value="BDI20924.1"/>
    <property type="molecule type" value="Genomic_DNA"/>
</dbReference>
<gene>
    <name evidence="1" type="ORF">ANSO36C_67260</name>
</gene>
<dbReference type="RefSeq" id="WP_251960843.1">
    <property type="nucleotide sequence ID" value="NZ_AP025734.1"/>
</dbReference>
<evidence type="ECO:0000313" key="1">
    <source>
        <dbReference type="EMBL" id="BDI20924.1"/>
    </source>
</evidence>
<organism evidence="1 2">
    <name type="scientific">Nostoc cf. commune SO-36</name>
    <dbReference type="NCBI Taxonomy" id="449208"/>
    <lineage>
        <taxon>Bacteria</taxon>
        <taxon>Bacillati</taxon>
        <taxon>Cyanobacteriota</taxon>
        <taxon>Cyanophyceae</taxon>
        <taxon>Nostocales</taxon>
        <taxon>Nostocaceae</taxon>
        <taxon>Nostoc</taxon>
    </lineage>
</organism>
<name>A0ABM7ZC67_NOSCO</name>
<protein>
    <submittedName>
        <fullName evidence="1">Uncharacterized protein</fullName>
    </submittedName>
</protein>